<dbReference type="EMBL" id="CAFBNO010000092">
    <property type="protein sequence ID" value="CAB4962644.1"/>
    <property type="molecule type" value="Genomic_DNA"/>
</dbReference>
<protein>
    <submittedName>
        <fullName evidence="6">Unannotated protein</fullName>
    </submittedName>
</protein>
<keyword evidence="2" id="KW-0808">Transferase</keyword>
<evidence type="ECO:0000256" key="3">
    <source>
        <dbReference type="ARBA" id="ARBA00022691"/>
    </source>
</evidence>
<dbReference type="SUPFAM" id="SSF53335">
    <property type="entry name" value="S-adenosyl-L-methionine-dependent methyltransferases"/>
    <property type="match status" value="1"/>
</dbReference>
<evidence type="ECO:0000256" key="1">
    <source>
        <dbReference type="ARBA" id="ARBA00022603"/>
    </source>
</evidence>
<dbReference type="InterPro" id="IPR029063">
    <property type="entry name" value="SAM-dependent_MTases_sf"/>
</dbReference>
<dbReference type="Gene3D" id="3.40.50.150">
    <property type="entry name" value="Vaccinia Virus protein VP39"/>
    <property type="match status" value="1"/>
</dbReference>
<dbReference type="PANTHER" id="PTHR22807:SF53">
    <property type="entry name" value="RIBOSOMAL RNA SMALL SUBUNIT METHYLTRANSFERASE B-RELATED"/>
    <property type="match status" value="1"/>
</dbReference>
<gene>
    <name evidence="6" type="ORF">UFOPK3837_01157</name>
</gene>
<dbReference type="SUPFAM" id="SSF48013">
    <property type="entry name" value="NusB-like"/>
    <property type="match status" value="1"/>
</dbReference>
<dbReference type="CDD" id="cd02440">
    <property type="entry name" value="AdoMet_MTases"/>
    <property type="match status" value="1"/>
</dbReference>
<dbReference type="AlphaFoldDB" id="A0A6J7LAB6"/>
<dbReference type="Pfam" id="PF01029">
    <property type="entry name" value="NusB"/>
    <property type="match status" value="1"/>
</dbReference>
<keyword evidence="4" id="KW-0694">RNA-binding</keyword>
<keyword evidence="3" id="KW-0949">S-adenosyl-L-methionine</keyword>
<dbReference type="Gene3D" id="1.10.940.10">
    <property type="entry name" value="NusB-like"/>
    <property type="match status" value="1"/>
</dbReference>
<organism evidence="6">
    <name type="scientific">freshwater metagenome</name>
    <dbReference type="NCBI Taxonomy" id="449393"/>
    <lineage>
        <taxon>unclassified sequences</taxon>
        <taxon>metagenomes</taxon>
        <taxon>ecological metagenomes</taxon>
    </lineage>
</organism>
<evidence type="ECO:0000313" key="6">
    <source>
        <dbReference type="EMBL" id="CAB4962644.1"/>
    </source>
</evidence>
<proteinExistence type="predicted"/>
<dbReference type="PRINTS" id="PR02008">
    <property type="entry name" value="RCMTFAMILY"/>
</dbReference>
<accession>A0A6J7LAB6</accession>
<dbReference type="GO" id="GO:0006355">
    <property type="term" value="P:regulation of DNA-templated transcription"/>
    <property type="evidence" value="ECO:0007669"/>
    <property type="project" value="InterPro"/>
</dbReference>
<dbReference type="GO" id="GO:0001510">
    <property type="term" value="P:RNA methylation"/>
    <property type="evidence" value="ECO:0007669"/>
    <property type="project" value="InterPro"/>
</dbReference>
<dbReference type="GO" id="GO:0003723">
    <property type="term" value="F:RNA binding"/>
    <property type="evidence" value="ECO:0007669"/>
    <property type="project" value="UniProtKB-KW"/>
</dbReference>
<evidence type="ECO:0000259" key="5">
    <source>
        <dbReference type="PROSITE" id="PS51686"/>
    </source>
</evidence>
<dbReference type="PROSITE" id="PS51686">
    <property type="entry name" value="SAM_MT_RSMB_NOP"/>
    <property type="match status" value="1"/>
</dbReference>
<name>A0A6J7LAB6_9ZZZZ</name>
<keyword evidence="1" id="KW-0489">Methyltransferase</keyword>
<dbReference type="GO" id="GO:0008173">
    <property type="term" value="F:RNA methyltransferase activity"/>
    <property type="evidence" value="ECO:0007669"/>
    <property type="project" value="InterPro"/>
</dbReference>
<evidence type="ECO:0000256" key="4">
    <source>
        <dbReference type="ARBA" id="ARBA00022884"/>
    </source>
</evidence>
<sequence>MNSREVAYELLGRVRSSDAYANLLLPDLIGKNKLDRADAAMCVELAFGTLRNQGFYDWVASKATARDLAAIDADALDVIRLGAHQILGMRTPPHAALNETVNLAKRVLRQGAVGFVNAALRRISEKPRTEWVELLEREVADPARRLAILYSHPHWIVKALKLALEADGRSEIEKLLRANNDAPSVNLVALPNHRFVDEEDLVREGISPLGYRLEGGDPTSLRGFQDGSLRVQDQGSQLAALALSRAFEAKPGERWLDLCAGPGGKAALLGAEAELVGAKLVANEISNHRSRLVSQALADSGVKAQVINQDGRTLDVGLFDRIMIDAPCTGLGALRRRPESRWRKTAEDLKELNVLQSELIESGWRQLAPGGVLAYVTCSPHPAETTAILSKLLGKHKDAELLDAGLILEGISDQFMPNRARKTVQLWPHTDDTDAMFISLIRKVG</sequence>
<dbReference type="InterPro" id="IPR049560">
    <property type="entry name" value="MeTrfase_RsmB-F_NOP2_cat"/>
</dbReference>
<reference evidence="6" key="1">
    <citation type="submission" date="2020-05" db="EMBL/GenBank/DDBJ databases">
        <authorList>
            <person name="Chiriac C."/>
            <person name="Salcher M."/>
            <person name="Ghai R."/>
            <person name="Kavagutti S V."/>
        </authorList>
    </citation>
    <scope>NUCLEOTIDE SEQUENCE</scope>
</reference>
<dbReference type="PANTHER" id="PTHR22807">
    <property type="entry name" value="NOP2 YEAST -RELATED NOL1/NOP2/FMU SUN DOMAIN-CONTAINING"/>
    <property type="match status" value="1"/>
</dbReference>
<evidence type="ECO:0000256" key="2">
    <source>
        <dbReference type="ARBA" id="ARBA00022679"/>
    </source>
</evidence>
<feature type="domain" description="SAM-dependent MTase RsmB/NOP-type" evidence="5">
    <location>
        <begin position="161"/>
        <end position="444"/>
    </location>
</feature>
<dbReference type="InterPro" id="IPR023267">
    <property type="entry name" value="RCMT"/>
</dbReference>
<dbReference type="InterPro" id="IPR006027">
    <property type="entry name" value="NusB_RsmB_TIM44"/>
</dbReference>
<dbReference type="InterPro" id="IPR001678">
    <property type="entry name" value="MeTrfase_RsmB-F_NOP2_dom"/>
</dbReference>
<dbReference type="Pfam" id="PF01189">
    <property type="entry name" value="Methyltr_RsmB-F"/>
    <property type="match status" value="1"/>
</dbReference>
<dbReference type="InterPro" id="IPR035926">
    <property type="entry name" value="NusB-like_sf"/>
</dbReference>